<sequence length="243" mass="28205">DLIRFASINVWARDLVSGYMAEHFSIYKLLEPFFHSPDITALRKLQQELGVVISGSQALQFFDRRTFEDSDLDLYAHSTVSPRVEAWLSSVGYKRAVIVERPEVAREGQRIDSFYEGPITRVATFHSRLPSRSRTVQVISTRDTVMEVILAFPITCVMNVITHQEAISFYPIATLDRREALVNTMSFSHNREAFFDKYRDRGWSITETLHPARRINERSDFYCPPNSTRTRYVGDKRCWIITL</sequence>
<evidence type="ECO:0000313" key="1">
    <source>
        <dbReference type="EMBL" id="TFK60847.1"/>
    </source>
</evidence>
<protein>
    <submittedName>
        <fullName evidence="1">Uncharacterized protein</fullName>
    </submittedName>
</protein>
<reference evidence="1 2" key="1">
    <citation type="journal article" date="2019" name="Nat. Ecol. Evol.">
        <title>Megaphylogeny resolves global patterns of mushroom evolution.</title>
        <authorList>
            <person name="Varga T."/>
            <person name="Krizsan K."/>
            <person name="Foldi C."/>
            <person name="Dima B."/>
            <person name="Sanchez-Garcia M."/>
            <person name="Sanchez-Ramirez S."/>
            <person name="Szollosi G.J."/>
            <person name="Szarkandi J.G."/>
            <person name="Papp V."/>
            <person name="Albert L."/>
            <person name="Andreopoulos W."/>
            <person name="Angelini C."/>
            <person name="Antonin V."/>
            <person name="Barry K.W."/>
            <person name="Bougher N.L."/>
            <person name="Buchanan P."/>
            <person name="Buyck B."/>
            <person name="Bense V."/>
            <person name="Catcheside P."/>
            <person name="Chovatia M."/>
            <person name="Cooper J."/>
            <person name="Damon W."/>
            <person name="Desjardin D."/>
            <person name="Finy P."/>
            <person name="Geml J."/>
            <person name="Haridas S."/>
            <person name="Hughes K."/>
            <person name="Justo A."/>
            <person name="Karasinski D."/>
            <person name="Kautmanova I."/>
            <person name="Kiss B."/>
            <person name="Kocsube S."/>
            <person name="Kotiranta H."/>
            <person name="LaButti K.M."/>
            <person name="Lechner B.E."/>
            <person name="Liimatainen K."/>
            <person name="Lipzen A."/>
            <person name="Lukacs Z."/>
            <person name="Mihaltcheva S."/>
            <person name="Morgado L.N."/>
            <person name="Niskanen T."/>
            <person name="Noordeloos M.E."/>
            <person name="Ohm R.A."/>
            <person name="Ortiz-Santana B."/>
            <person name="Ovrebo C."/>
            <person name="Racz N."/>
            <person name="Riley R."/>
            <person name="Savchenko A."/>
            <person name="Shiryaev A."/>
            <person name="Soop K."/>
            <person name="Spirin V."/>
            <person name="Szebenyi C."/>
            <person name="Tomsovsky M."/>
            <person name="Tulloss R.E."/>
            <person name="Uehling J."/>
            <person name="Grigoriev I.V."/>
            <person name="Vagvolgyi C."/>
            <person name="Papp T."/>
            <person name="Martin F.M."/>
            <person name="Miettinen O."/>
            <person name="Hibbett D.S."/>
            <person name="Nagy L.G."/>
        </authorList>
    </citation>
    <scope>NUCLEOTIDE SEQUENCE [LARGE SCALE GENOMIC DNA]</scope>
    <source>
        <strain evidence="1 2">NL-1719</strain>
    </source>
</reference>
<gene>
    <name evidence="1" type="ORF">BDN72DRAFT_723654</name>
</gene>
<dbReference type="EMBL" id="ML208725">
    <property type="protein sequence ID" value="TFK60847.1"/>
    <property type="molecule type" value="Genomic_DNA"/>
</dbReference>
<feature type="non-terminal residue" evidence="1">
    <location>
        <position position="243"/>
    </location>
</feature>
<name>A0ACD3A7N6_9AGAR</name>
<accession>A0ACD3A7N6</accession>
<feature type="non-terminal residue" evidence="1">
    <location>
        <position position="1"/>
    </location>
</feature>
<keyword evidence="2" id="KW-1185">Reference proteome</keyword>
<evidence type="ECO:0000313" key="2">
    <source>
        <dbReference type="Proteomes" id="UP000308600"/>
    </source>
</evidence>
<organism evidence="1 2">
    <name type="scientific">Pluteus cervinus</name>
    <dbReference type="NCBI Taxonomy" id="181527"/>
    <lineage>
        <taxon>Eukaryota</taxon>
        <taxon>Fungi</taxon>
        <taxon>Dikarya</taxon>
        <taxon>Basidiomycota</taxon>
        <taxon>Agaricomycotina</taxon>
        <taxon>Agaricomycetes</taxon>
        <taxon>Agaricomycetidae</taxon>
        <taxon>Agaricales</taxon>
        <taxon>Pluteineae</taxon>
        <taxon>Pluteaceae</taxon>
        <taxon>Pluteus</taxon>
    </lineage>
</organism>
<proteinExistence type="predicted"/>
<dbReference type="Proteomes" id="UP000308600">
    <property type="component" value="Unassembled WGS sequence"/>
</dbReference>